<feature type="compositionally biased region" description="Low complexity" evidence="1">
    <location>
        <begin position="46"/>
        <end position="66"/>
    </location>
</feature>
<dbReference type="PANTHER" id="PTHR42085">
    <property type="entry name" value="F-BOX DOMAIN-CONTAINING PROTEIN"/>
    <property type="match status" value="1"/>
</dbReference>
<dbReference type="PANTHER" id="PTHR42085:SF2">
    <property type="entry name" value="F-BOX DOMAIN-CONTAINING PROTEIN"/>
    <property type="match status" value="1"/>
</dbReference>
<reference evidence="2" key="1">
    <citation type="submission" date="2020-04" db="EMBL/GenBank/DDBJ databases">
        <title>Draft genome resource of the tomato pathogen Pseudocercospora fuligena.</title>
        <authorList>
            <person name="Zaccaron A."/>
        </authorList>
    </citation>
    <scope>NUCLEOTIDE SEQUENCE</scope>
    <source>
        <strain evidence="2">PF001</strain>
    </source>
</reference>
<sequence length="687" mass="75529">MPFEFTGAPPALLDSTGGANTPKGFKSFSQTSSTGLANGNATPTPSGNGFSSFKPSSGFGSGYSTPTTPPPFQSSFGHASAGGLKAPATGTSPFARNASFPTSFGLPAAFGAASPLRVSTPEFESTPKDSQHQITAAPFSKFGKSADTTDANLWANQGSAATSESTPTPEDRTSEEPEEQDNLLTRALTRSARARPAIFGRAEQAADRVLRDVFANHQADAAALLSELRDVEASAPEVAAFTRALFENAITAKDPKATLIPIKTKLWKENFAEEEKEDSRTPKIEKFIVPREHETVLDLEKKLEGEFLKMKQVKSKEAAGVLAVYILDRFLRRSTLEPLRDELSELLELEGNDDAEDELWNILTFMQGRVRWADKNYKPPPASDGGQPEAADQADQSEPAPTVEETATDSSTAVVEASSKGFQFLELPAELRNWVYREHLAPMGYICLLTRDWHGVHHSQPEDFTDIASGADISILSTNRQIHSEAKSILYRENNVCCVGLISTSIQPFIDIHTLPNSALPLLASLTLICDHRPNENQGQHWYERVNWMQLQGMTTLKNIRICIVEREEQRDENLYKQFILQNIIERIPEDCEISFGPRESYEQDTIDEIIEQSDERAAIGRARWGLAFNVDAKLLEELAKGVMAKKGTKNGHTRDYRFAEKPVTKTLKQLIEEGAVDPSIVLGGSQ</sequence>
<feature type="compositionally biased region" description="Polar residues" evidence="1">
    <location>
        <begin position="27"/>
        <end position="45"/>
    </location>
</feature>
<evidence type="ECO:0000313" key="3">
    <source>
        <dbReference type="Proteomes" id="UP000660729"/>
    </source>
</evidence>
<dbReference type="EMBL" id="JABCIY010000031">
    <property type="protein sequence ID" value="KAF7196195.1"/>
    <property type="molecule type" value="Genomic_DNA"/>
</dbReference>
<feature type="region of interest" description="Disordered" evidence="1">
    <location>
        <begin position="157"/>
        <end position="182"/>
    </location>
</feature>
<dbReference type="InterPro" id="IPR038883">
    <property type="entry name" value="AN11006-like"/>
</dbReference>
<gene>
    <name evidence="2" type="ORF">HII31_02596</name>
</gene>
<name>A0A8H6VLJ5_9PEZI</name>
<accession>A0A8H6VLJ5</accession>
<comment type="caution">
    <text evidence="2">The sequence shown here is derived from an EMBL/GenBank/DDBJ whole genome shotgun (WGS) entry which is preliminary data.</text>
</comment>
<dbReference type="Proteomes" id="UP000660729">
    <property type="component" value="Unassembled WGS sequence"/>
</dbReference>
<organism evidence="2 3">
    <name type="scientific">Pseudocercospora fuligena</name>
    <dbReference type="NCBI Taxonomy" id="685502"/>
    <lineage>
        <taxon>Eukaryota</taxon>
        <taxon>Fungi</taxon>
        <taxon>Dikarya</taxon>
        <taxon>Ascomycota</taxon>
        <taxon>Pezizomycotina</taxon>
        <taxon>Dothideomycetes</taxon>
        <taxon>Dothideomycetidae</taxon>
        <taxon>Mycosphaerellales</taxon>
        <taxon>Mycosphaerellaceae</taxon>
        <taxon>Pseudocercospora</taxon>
    </lineage>
</organism>
<feature type="region of interest" description="Disordered" evidence="1">
    <location>
        <begin position="374"/>
        <end position="410"/>
    </location>
</feature>
<protein>
    <submittedName>
        <fullName evidence="2">Uncharacterized protein</fullName>
    </submittedName>
</protein>
<feature type="compositionally biased region" description="Polar residues" evidence="1">
    <location>
        <begin position="157"/>
        <end position="168"/>
    </location>
</feature>
<feature type="compositionally biased region" description="Polar residues" evidence="1">
    <location>
        <begin position="89"/>
        <end position="98"/>
    </location>
</feature>
<feature type="region of interest" description="Disordered" evidence="1">
    <location>
        <begin position="1"/>
        <end position="98"/>
    </location>
</feature>
<dbReference type="OrthoDB" id="5314997at2759"/>
<dbReference type="AlphaFoldDB" id="A0A8H6VLJ5"/>
<evidence type="ECO:0000313" key="2">
    <source>
        <dbReference type="EMBL" id="KAF7196195.1"/>
    </source>
</evidence>
<proteinExistence type="predicted"/>
<keyword evidence="3" id="KW-1185">Reference proteome</keyword>
<evidence type="ECO:0000256" key="1">
    <source>
        <dbReference type="SAM" id="MobiDB-lite"/>
    </source>
</evidence>